<dbReference type="PROSITE" id="PS51192">
    <property type="entry name" value="HELICASE_ATP_BIND_1"/>
    <property type="match status" value="1"/>
</dbReference>
<dbReference type="EMBL" id="HBJA01095868">
    <property type="protein sequence ID" value="CAE0822006.1"/>
    <property type="molecule type" value="Transcribed_RNA"/>
</dbReference>
<evidence type="ECO:0000313" key="3">
    <source>
        <dbReference type="EMBL" id="CAE0822006.1"/>
    </source>
</evidence>
<dbReference type="InterPro" id="IPR014001">
    <property type="entry name" value="Helicase_ATP-bd"/>
</dbReference>
<feature type="domain" description="Helicase ATP-binding" evidence="1">
    <location>
        <begin position="171"/>
        <end position="324"/>
    </location>
</feature>
<dbReference type="GO" id="GO:0003677">
    <property type="term" value="F:DNA binding"/>
    <property type="evidence" value="ECO:0007669"/>
    <property type="project" value="InterPro"/>
</dbReference>
<dbReference type="GO" id="GO:0016787">
    <property type="term" value="F:hydrolase activity"/>
    <property type="evidence" value="ECO:0007669"/>
    <property type="project" value="InterPro"/>
</dbReference>
<dbReference type="EMBL" id="HBJA01095863">
    <property type="protein sequence ID" value="CAE0822005.1"/>
    <property type="molecule type" value="Transcribed_RNA"/>
</dbReference>
<dbReference type="GO" id="GO:0005829">
    <property type="term" value="C:cytosol"/>
    <property type="evidence" value="ECO:0007669"/>
    <property type="project" value="TreeGrafter"/>
</dbReference>
<dbReference type="InterPro" id="IPR006935">
    <property type="entry name" value="Helicase/UvrB_N"/>
</dbReference>
<evidence type="ECO:0000259" key="1">
    <source>
        <dbReference type="PROSITE" id="PS51192"/>
    </source>
</evidence>
<dbReference type="Pfam" id="PF04851">
    <property type="entry name" value="ResIII"/>
    <property type="match status" value="1"/>
</dbReference>
<name>A0A6T2D0P5_9EUGL</name>
<evidence type="ECO:0000313" key="2">
    <source>
        <dbReference type="EMBL" id="CAE0822005.1"/>
    </source>
</evidence>
<dbReference type="Gene3D" id="3.40.50.300">
    <property type="entry name" value="P-loop containing nucleotide triphosphate hydrolases"/>
    <property type="match status" value="1"/>
</dbReference>
<dbReference type="InterPro" id="IPR027417">
    <property type="entry name" value="P-loop_NTPase"/>
</dbReference>
<dbReference type="InterPro" id="IPR050742">
    <property type="entry name" value="Helicase_Restrict-Modif_Enz"/>
</dbReference>
<gene>
    <name evidence="2" type="ORF">EGYM00163_LOCUS33202</name>
    <name evidence="3" type="ORF">EGYM00163_LOCUS33203</name>
</gene>
<dbReference type="PANTHER" id="PTHR47396">
    <property type="entry name" value="TYPE I RESTRICTION ENZYME ECOKI R PROTEIN"/>
    <property type="match status" value="1"/>
</dbReference>
<proteinExistence type="predicted"/>
<dbReference type="AlphaFoldDB" id="A0A6T2D0P5"/>
<sequence length="454" mass="48870">MPALTGAKNVCLHFEDTTAIISVDLTTTHGPNASASKTLIGTTLGYKPIGSTGALMWLTVSMEAGKAVDLSGDVPCPDGLKNCTLEVEGPMLKISVDLTQDCGASGSGKTTVIASTSGNKALGTTNVLLSLNMFAKHKLRLNTLGPVVAAAGAPSDADARPLRDYQRDIVARLVREEPPFVVQMASGTGKTEVFLAYILRKIQADPSLKVLVLVPTQALCEQTCERARVVQPGLGVDYVHTEHAGGAHAQVLVMTYCQPWKNLPGDRQLIIYDEAHHLSPKSKTNKEWWHLYAKPKADKVCFTATPNATMQPPAERFGRVLRYETPDGLLLPFTIDRGIGTVTGPCPVLQDYRFVVGSSGYLTFGDFVGRQEVELLRAFVRRGKKSILARVLTCELANDIANQPYIRKLFQVQAGRQWAPDAKPAGGVIGLDTPPPGQLTCRWPPHNCLGHGGG</sequence>
<accession>A0A6T2D0P5</accession>
<organism evidence="3">
    <name type="scientific">Eutreptiella gymnastica</name>
    <dbReference type="NCBI Taxonomy" id="73025"/>
    <lineage>
        <taxon>Eukaryota</taxon>
        <taxon>Discoba</taxon>
        <taxon>Euglenozoa</taxon>
        <taxon>Euglenida</taxon>
        <taxon>Spirocuta</taxon>
        <taxon>Euglenophyceae</taxon>
        <taxon>Eutreptiales</taxon>
        <taxon>Eutreptiaceae</taxon>
        <taxon>Eutreptiella</taxon>
    </lineage>
</organism>
<dbReference type="SMART" id="SM00487">
    <property type="entry name" value="DEXDc"/>
    <property type="match status" value="1"/>
</dbReference>
<protein>
    <recommendedName>
        <fullName evidence="1">Helicase ATP-binding domain-containing protein</fullName>
    </recommendedName>
</protein>
<dbReference type="GO" id="GO:0005524">
    <property type="term" value="F:ATP binding"/>
    <property type="evidence" value="ECO:0007669"/>
    <property type="project" value="InterPro"/>
</dbReference>
<dbReference type="PANTHER" id="PTHR47396:SF1">
    <property type="entry name" value="ATP-DEPENDENT HELICASE IRC3-RELATED"/>
    <property type="match status" value="1"/>
</dbReference>
<dbReference type="SUPFAM" id="SSF52540">
    <property type="entry name" value="P-loop containing nucleoside triphosphate hydrolases"/>
    <property type="match status" value="1"/>
</dbReference>
<reference evidence="3" key="1">
    <citation type="submission" date="2021-01" db="EMBL/GenBank/DDBJ databases">
        <authorList>
            <person name="Corre E."/>
            <person name="Pelletier E."/>
            <person name="Niang G."/>
            <person name="Scheremetjew M."/>
            <person name="Finn R."/>
            <person name="Kale V."/>
            <person name="Holt S."/>
            <person name="Cochrane G."/>
            <person name="Meng A."/>
            <person name="Brown T."/>
            <person name="Cohen L."/>
        </authorList>
    </citation>
    <scope>NUCLEOTIDE SEQUENCE</scope>
    <source>
        <strain evidence="3">CCMP1594</strain>
    </source>
</reference>